<evidence type="ECO:0000313" key="2">
    <source>
        <dbReference type="EMBL" id="CAE0537857.1"/>
    </source>
</evidence>
<dbReference type="GO" id="GO:0003723">
    <property type="term" value="F:RNA binding"/>
    <property type="evidence" value="ECO:0007669"/>
    <property type="project" value="InterPro"/>
</dbReference>
<reference evidence="2" key="1">
    <citation type="submission" date="2021-01" db="EMBL/GenBank/DDBJ databases">
        <authorList>
            <person name="Corre E."/>
            <person name="Pelletier E."/>
            <person name="Niang G."/>
            <person name="Scheremetjew M."/>
            <person name="Finn R."/>
            <person name="Kale V."/>
            <person name="Holt S."/>
            <person name="Cochrane G."/>
            <person name="Meng A."/>
            <person name="Brown T."/>
            <person name="Cohen L."/>
        </authorList>
    </citation>
    <scope>NUCLEOTIDE SEQUENCE</scope>
    <source>
        <strain evidence="2">379</strain>
    </source>
</reference>
<dbReference type="AlphaFoldDB" id="A0A7S3RXG1"/>
<feature type="domain" description="RNA-binding protein Tab2/Atab2 C-terminal" evidence="1">
    <location>
        <begin position="1"/>
        <end position="94"/>
    </location>
</feature>
<dbReference type="EMBL" id="HBIR01013526">
    <property type="protein sequence ID" value="CAE0537857.1"/>
    <property type="molecule type" value="Transcribed_RNA"/>
</dbReference>
<protein>
    <recommendedName>
        <fullName evidence="1">RNA-binding protein Tab2/Atab2 C-terminal domain-containing protein</fullName>
    </recommendedName>
</protein>
<sequence length="108" mass="11693">MVPGLVVFSRRAPAIAAWLTGVDLAYVCGALESRELLLEVGLDTQYLFARIRTAEQSLEAQLFEEGKSRTAGLHFLSVQASAEADAPDGFWLLKDVAAEKRAVFSPPA</sequence>
<dbReference type="PANTHER" id="PTHR34556">
    <property type="match status" value="1"/>
</dbReference>
<gene>
    <name evidence="2" type="ORF">EHUX00137_LOCUS9948</name>
</gene>
<dbReference type="InterPro" id="IPR009472">
    <property type="entry name" value="Tab2-like"/>
</dbReference>
<name>A0A7S3RXG1_EMIHU</name>
<proteinExistence type="predicted"/>
<evidence type="ECO:0000259" key="1">
    <source>
        <dbReference type="Pfam" id="PF20429"/>
    </source>
</evidence>
<accession>A0A7S3RXG1</accession>
<dbReference type="Pfam" id="PF20429">
    <property type="entry name" value="Tab2-like_C"/>
    <property type="match status" value="1"/>
</dbReference>
<dbReference type="PANTHER" id="PTHR34556:SF2">
    <property type="entry name" value="PROTEIN TAB2 HOMOLOG, CHLOROPLASTIC"/>
    <property type="match status" value="1"/>
</dbReference>
<dbReference type="InterPro" id="IPR046761">
    <property type="entry name" value="Tab2-like_C"/>
</dbReference>
<organism evidence="2">
    <name type="scientific">Emiliania huxleyi</name>
    <name type="common">Coccolithophore</name>
    <name type="synonym">Pontosphaera huxleyi</name>
    <dbReference type="NCBI Taxonomy" id="2903"/>
    <lineage>
        <taxon>Eukaryota</taxon>
        <taxon>Haptista</taxon>
        <taxon>Haptophyta</taxon>
        <taxon>Prymnesiophyceae</taxon>
        <taxon>Isochrysidales</taxon>
        <taxon>Noelaerhabdaceae</taxon>
        <taxon>Emiliania</taxon>
    </lineage>
</organism>